<name>A0AAD7D3A6_MYCRO</name>
<keyword evidence="3" id="KW-1185">Reference proteome</keyword>
<sequence>MRLLARFFGLTGVYLLAALAPVFLSPLPVSAAVLASRELNSSLISPACTPTCNPALSAQSTCGADFHCLCTNTNGNKFAQCIDCVVGSAPEGSLVYSAMQGVLSDYTRDCAQNDFPISSLTLSPSATPSPTGKNGKTNGATAVNPPRSVVLGFAALVLLEAVL</sequence>
<comment type="caution">
    <text evidence="2">The sequence shown here is derived from an EMBL/GenBank/DDBJ whole genome shotgun (WGS) entry which is preliminary data.</text>
</comment>
<accession>A0AAD7D3A6</accession>
<dbReference type="AlphaFoldDB" id="A0AAD7D3A6"/>
<dbReference type="EMBL" id="JARKIE010000145">
    <property type="protein sequence ID" value="KAJ7676180.1"/>
    <property type="molecule type" value="Genomic_DNA"/>
</dbReference>
<evidence type="ECO:0000313" key="3">
    <source>
        <dbReference type="Proteomes" id="UP001221757"/>
    </source>
</evidence>
<organism evidence="2 3">
    <name type="scientific">Mycena rosella</name>
    <name type="common">Pink bonnet</name>
    <name type="synonym">Agaricus rosellus</name>
    <dbReference type="NCBI Taxonomy" id="1033263"/>
    <lineage>
        <taxon>Eukaryota</taxon>
        <taxon>Fungi</taxon>
        <taxon>Dikarya</taxon>
        <taxon>Basidiomycota</taxon>
        <taxon>Agaricomycotina</taxon>
        <taxon>Agaricomycetes</taxon>
        <taxon>Agaricomycetidae</taxon>
        <taxon>Agaricales</taxon>
        <taxon>Marasmiineae</taxon>
        <taxon>Mycenaceae</taxon>
        <taxon>Mycena</taxon>
    </lineage>
</organism>
<evidence type="ECO:0000313" key="2">
    <source>
        <dbReference type="EMBL" id="KAJ7676180.1"/>
    </source>
</evidence>
<proteinExistence type="predicted"/>
<feature type="region of interest" description="Disordered" evidence="1">
    <location>
        <begin position="121"/>
        <end position="141"/>
    </location>
</feature>
<protein>
    <submittedName>
        <fullName evidence="2">Uncharacterized protein</fullName>
    </submittedName>
</protein>
<feature type="compositionally biased region" description="Low complexity" evidence="1">
    <location>
        <begin position="121"/>
        <end position="131"/>
    </location>
</feature>
<reference evidence="2" key="1">
    <citation type="submission" date="2023-03" db="EMBL/GenBank/DDBJ databases">
        <title>Massive genome expansion in bonnet fungi (Mycena s.s.) driven by repeated elements and novel gene families across ecological guilds.</title>
        <authorList>
            <consortium name="Lawrence Berkeley National Laboratory"/>
            <person name="Harder C.B."/>
            <person name="Miyauchi S."/>
            <person name="Viragh M."/>
            <person name="Kuo A."/>
            <person name="Thoen E."/>
            <person name="Andreopoulos B."/>
            <person name="Lu D."/>
            <person name="Skrede I."/>
            <person name="Drula E."/>
            <person name="Henrissat B."/>
            <person name="Morin E."/>
            <person name="Kohler A."/>
            <person name="Barry K."/>
            <person name="LaButti K."/>
            <person name="Morin E."/>
            <person name="Salamov A."/>
            <person name="Lipzen A."/>
            <person name="Mereny Z."/>
            <person name="Hegedus B."/>
            <person name="Baldrian P."/>
            <person name="Stursova M."/>
            <person name="Weitz H."/>
            <person name="Taylor A."/>
            <person name="Grigoriev I.V."/>
            <person name="Nagy L.G."/>
            <person name="Martin F."/>
            <person name="Kauserud H."/>
        </authorList>
    </citation>
    <scope>NUCLEOTIDE SEQUENCE</scope>
    <source>
        <strain evidence="2">CBHHK067</strain>
    </source>
</reference>
<evidence type="ECO:0000256" key="1">
    <source>
        <dbReference type="SAM" id="MobiDB-lite"/>
    </source>
</evidence>
<dbReference type="Proteomes" id="UP001221757">
    <property type="component" value="Unassembled WGS sequence"/>
</dbReference>
<feature type="compositionally biased region" description="Polar residues" evidence="1">
    <location>
        <begin position="132"/>
        <end position="141"/>
    </location>
</feature>
<gene>
    <name evidence="2" type="ORF">B0H17DRAFT_1207450</name>
</gene>